<proteinExistence type="predicted"/>
<feature type="transmembrane region" description="Helical" evidence="1">
    <location>
        <begin position="1015"/>
        <end position="1039"/>
    </location>
</feature>
<keyword evidence="1" id="KW-0812">Transmembrane</keyword>
<keyword evidence="1" id="KW-0472">Membrane</keyword>
<dbReference type="InterPro" id="IPR001036">
    <property type="entry name" value="Acrflvin-R"/>
</dbReference>
<protein>
    <submittedName>
        <fullName evidence="2">Swarming motility protein SwrC</fullName>
    </submittedName>
</protein>
<feature type="transmembrane region" description="Helical" evidence="1">
    <location>
        <begin position="13"/>
        <end position="31"/>
    </location>
</feature>
<comment type="caution">
    <text evidence="2">The sequence shown here is derived from an EMBL/GenBank/DDBJ whole genome shotgun (WGS) entry which is preliminary data.</text>
</comment>
<feature type="transmembrane region" description="Helical" evidence="1">
    <location>
        <begin position="912"/>
        <end position="932"/>
    </location>
</feature>
<feature type="transmembrane region" description="Helical" evidence="1">
    <location>
        <begin position="886"/>
        <end position="905"/>
    </location>
</feature>
<accession>A0A1R0WVP7</accession>
<feature type="transmembrane region" description="Helical" evidence="1">
    <location>
        <begin position="559"/>
        <end position="576"/>
    </location>
</feature>
<dbReference type="EMBL" id="MKQP01000067">
    <property type="protein sequence ID" value="OMD22400.1"/>
    <property type="molecule type" value="Genomic_DNA"/>
</dbReference>
<reference evidence="2 3" key="1">
    <citation type="submission" date="2016-10" db="EMBL/GenBank/DDBJ databases">
        <title>Paenibacillus species isolates.</title>
        <authorList>
            <person name="Beno S.M."/>
        </authorList>
    </citation>
    <scope>NUCLEOTIDE SEQUENCE [LARGE SCALE GENOMIC DNA]</scope>
    <source>
        <strain evidence="2 3">FSL H7-0604</strain>
    </source>
</reference>
<dbReference type="Gene3D" id="3.30.70.1430">
    <property type="entry name" value="Multidrug efflux transporter AcrB pore domain"/>
    <property type="match status" value="1"/>
</dbReference>
<gene>
    <name evidence="2" type="ORF">BJP51_06145</name>
</gene>
<dbReference type="PRINTS" id="PR00702">
    <property type="entry name" value="ACRIFLAVINRP"/>
</dbReference>
<dbReference type="AlphaFoldDB" id="A0A1R0WVP7"/>
<organism evidence="2 3">
    <name type="scientific">Paenibacillus odorifer</name>
    <dbReference type="NCBI Taxonomy" id="189426"/>
    <lineage>
        <taxon>Bacteria</taxon>
        <taxon>Bacillati</taxon>
        <taxon>Bacillota</taxon>
        <taxon>Bacilli</taxon>
        <taxon>Bacillales</taxon>
        <taxon>Paenibacillaceae</taxon>
        <taxon>Paenibacillus</taxon>
    </lineage>
</organism>
<evidence type="ECO:0000256" key="1">
    <source>
        <dbReference type="SAM" id="Phobius"/>
    </source>
</evidence>
<dbReference type="GO" id="GO:0042910">
    <property type="term" value="F:xenobiotic transmembrane transporter activity"/>
    <property type="evidence" value="ECO:0007669"/>
    <property type="project" value="TreeGrafter"/>
</dbReference>
<name>A0A1R0WVP7_9BACL</name>
<dbReference type="Pfam" id="PF00873">
    <property type="entry name" value="ACR_tran"/>
    <property type="match status" value="2"/>
</dbReference>
<dbReference type="PANTHER" id="PTHR32063:SF0">
    <property type="entry name" value="SWARMING MOTILITY PROTEIN SWRC"/>
    <property type="match status" value="1"/>
</dbReference>
<dbReference type="SUPFAM" id="SSF82693">
    <property type="entry name" value="Multidrug efflux transporter AcrB pore domain, PN1, PN2, PC1 and PC2 subdomains"/>
    <property type="match status" value="2"/>
</dbReference>
<feature type="transmembrane region" description="Helical" evidence="1">
    <location>
        <begin position="499"/>
        <end position="526"/>
    </location>
</feature>
<dbReference type="GO" id="GO:0005886">
    <property type="term" value="C:plasma membrane"/>
    <property type="evidence" value="ECO:0007669"/>
    <property type="project" value="TreeGrafter"/>
</dbReference>
<dbReference type="Gene3D" id="1.20.1640.10">
    <property type="entry name" value="Multidrug efflux transporter AcrB transmembrane domain"/>
    <property type="match status" value="2"/>
</dbReference>
<feature type="transmembrane region" description="Helical" evidence="1">
    <location>
        <begin position="938"/>
        <end position="963"/>
    </location>
</feature>
<dbReference type="SUPFAM" id="SSF82714">
    <property type="entry name" value="Multidrug efflux transporter AcrB TolC docking domain, DN and DC subdomains"/>
    <property type="match status" value="2"/>
</dbReference>
<evidence type="ECO:0000313" key="2">
    <source>
        <dbReference type="EMBL" id="OMD22400.1"/>
    </source>
</evidence>
<feature type="transmembrane region" description="Helical" evidence="1">
    <location>
        <begin position="367"/>
        <end position="386"/>
    </location>
</feature>
<dbReference type="SUPFAM" id="SSF82866">
    <property type="entry name" value="Multidrug efflux transporter AcrB transmembrane domain"/>
    <property type="match status" value="2"/>
</dbReference>
<feature type="transmembrane region" description="Helical" evidence="1">
    <location>
        <begin position="984"/>
        <end position="1003"/>
    </location>
</feature>
<evidence type="ECO:0000313" key="3">
    <source>
        <dbReference type="Proteomes" id="UP000187465"/>
    </source>
</evidence>
<dbReference type="Proteomes" id="UP000187465">
    <property type="component" value="Unassembled WGS sequence"/>
</dbReference>
<keyword evidence="1" id="KW-1133">Transmembrane helix</keyword>
<dbReference type="RefSeq" id="WP_036681612.1">
    <property type="nucleotide sequence ID" value="NZ_MKQP01000067.1"/>
</dbReference>
<feature type="transmembrane region" description="Helical" evidence="1">
    <location>
        <begin position="392"/>
        <end position="410"/>
    </location>
</feature>
<sequence length="1052" mass="111550">MKSLINFSLRNKFAIWLLTIIIVFAGLYSGLTMKQETLPNISIPYLSVTTIYPGAAPEGVVNDVSKPLEQKLRNVDGVKTITSTSLENASSIQIEFDYGTNLDNATAAVRESLNEVSLPDNVQKPSISRFSLSSMPVVSLSLSNGDTQDLEELTRIAENDIRPALEDVEGVASIQISGQYVKEVSLKFNQDKLSQYGLTEDTVKGIIQGSSLRVPLGLFEMDKAQKAVVVDGNITTVEDLKNVTIPVMPTGANAAGAGATGAGAANGAAGAGAGNAAPGGAASMGLPTVKLGELATIEVVGNSESISRTNGKESIGIQIVKANDANTVDVVNGVKDKTEELKAQYKGIDLTVLLDQGKPIEDSVNTMLSKAVFGALFAVIIILVFLRNIRSTIISIISIPLSLLIAVLCLRQMDITLNMMTLGAMTVAIGRVVDDSIVVIENIYRRLSLSGEKLKGRELISAATREMFVPIMSSTIVTIAVFLPLALVSGMVGELFLPFALTMVFALLASLVVAITLVPAMAHSLFRNGLKGKKTHSEKPDKLSAGYQKILNWCLSHKLVTFGVAVLLLAGSLFLIKPIGVSFMPSQEDKTVMLTYSPKAGQRIEEVQEQGLKAEKYILAQKHIDKMQYSIGGGSPMGMGGSSNSGLFFIVYDSDTPDFEAVKEKLIEGLTAEVPDGVWGDMSALMSGGMGGSTLTVNVFGDELDQLKPVADEIASIVQADTTNFKDAETSLKEAYDQYTIVADQQKLSSLGLTAGQIAMKLSPAGTRPVLTEVELDGKNYKVYIETDKETYKSIKEMEEATLTSPLGISVPIGQVAKIENGSSPDSITRMDGKMKVDVTAEIISSDVNSASNSVKEKVDAMELPDGVTVTFGGVTEQINDTFGQLGIAMAAAIAIVYFVLVVTFGGGLAPFAILFSLPFTVIGVLVALLIAGETLNVSSLMGALMLIGIVVTNAIVLIDRVIHKEKEGLTTRQALLEAGGTRLRPILMTALATIGALLPLVTGLENSAGIISKGLGVTVIGGLVSSTLLTLVVVPVVYEFLMKFRSKKVID</sequence>
<dbReference type="PANTHER" id="PTHR32063">
    <property type="match status" value="1"/>
</dbReference>
<dbReference type="InterPro" id="IPR027463">
    <property type="entry name" value="AcrB_DN_DC_subdom"/>
</dbReference>
<dbReference type="Gene3D" id="3.30.2090.10">
    <property type="entry name" value="Multidrug efflux transporter AcrB TolC docking domain, DN and DC subdomains"/>
    <property type="match status" value="2"/>
</dbReference>
<feature type="transmembrane region" description="Helical" evidence="1">
    <location>
        <begin position="467"/>
        <end position="487"/>
    </location>
</feature>